<feature type="transmembrane region" description="Helical" evidence="7">
    <location>
        <begin position="217"/>
        <end position="237"/>
    </location>
</feature>
<dbReference type="EMBL" id="BOQP01000016">
    <property type="protein sequence ID" value="GIM73143.1"/>
    <property type="molecule type" value="Genomic_DNA"/>
</dbReference>
<dbReference type="CDD" id="cd06261">
    <property type="entry name" value="TM_PBP2"/>
    <property type="match status" value="1"/>
</dbReference>
<evidence type="ECO:0000256" key="2">
    <source>
        <dbReference type="ARBA" id="ARBA00022448"/>
    </source>
</evidence>
<keyword evidence="2 7" id="KW-0813">Transport</keyword>
<comment type="subcellular location">
    <subcellularLocation>
        <location evidence="1 7">Cell membrane</location>
        <topology evidence="1 7">Multi-pass membrane protein</topology>
    </subcellularLocation>
</comment>
<dbReference type="PANTHER" id="PTHR43005">
    <property type="entry name" value="BLR7065 PROTEIN"/>
    <property type="match status" value="1"/>
</dbReference>
<feature type="transmembrane region" description="Helical" evidence="7">
    <location>
        <begin position="18"/>
        <end position="41"/>
    </location>
</feature>
<name>A0A919SM00_9ACTN</name>
<dbReference type="SUPFAM" id="SSF161098">
    <property type="entry name" value="MetI-like"/>
    <property type="match status" value="1"/>
</dbReference>
<keyword evidence="10" id="KW-1185">Reference proteome</keyword>
<sequence>MTAGTVAARRRRPDLLPYLLVAPLALVIVGLAVVPAVYSLVQAFFRVQPLDPPTRFNGFDNFRSLAHNSAVLGSLGNTIAYTVIGMALTTVLGIGMALALQQRFRGRSIVIAVLILPWALPGVVEGIVWSGIWDANVGLFNSALTSFHLVDQYQVFLGSNRWLTILLIEIVQVWQITPLSALLVLAALQNIPDELYEASALDGCSAWSRFVRITLPLARPGIAVAMVQALILTLNVFDQPYVLNGAAETGASLTMQTYFISFQNLDFGAGYALSLLITLATLLLSWVVVRLVYRKVEF</sequence>
<dbReference type="RefSeq" id="WP_212998157.1">
    <property type="nucleotide sequence ID" value="NZ_BAAATW010000007.1"/>
</dbReference>
<evidence type="ECO:0000313" key="9">
    <source>
        <dbReference type="EMBL" id="GIM73143.1"/>
    </source>
</evidence>
<dbReference type="PROSITE" id="PS50928">
    <property type="entry name" value="ABC_TM1"/>
    <property type="match status" value="1"/>
</dbReference>
<evidence type="ECO:0000256" key="7">
    <source>
        <dbReference type="RuleBase" id="RU363032"/>
    </source>
</evidence>
<evidence type="ECO:0000256" key="6">
    <source>
        <dbReference type="ARBA" id="ARBA00023136"/>
    </source>
</evidence>
<evidence type="ECO:0000313" key="10">
    <source>
        <dbReference type="Proteomes" id="UP000680865"/>
    </source>
</evidence>
<comment type="caution">
    <text evidence="9">The sequence shown here is derived from an EMBL/GenBank/DDBJ whole genome shotgun (WGS) entry which is preliminary data.</text>
</comment>
<evidence type="ECO:0000256" key="5">
    <source>
        <dbReference type="ARBA" id="ARBA00022989"/>
    </source>
</evidence>
<keyword evidence="4 7" id="KW-0812">Transmembrane</keyword>
<dbReference type="Proteomes" id="UP000680865">
    <property type="component" value="Unassembled WGS sequence"/>
</dbReference>
<dbReference type="AlphaFoldDB" id="A0A919SM00"/>
<keyword evidence="5 7" id="KW-1133">Transmembrane helix</keyword>
<keyword evidence="3" id="KW-1003">Cell membrane</keyword>
<dbReference type="InterPro" id="IPR000515">
    <property type="entry name" value="MetI-like"/>
</dbReference>
<evidence type="ECO:0000256" key="1">
    <source>
        <dbReference type="ARBA" id="ARBA00004651"/>
    </source>
</evidence>
<reference evidence="9" key="1">
    <citation type="submission" date="2021-03" db="EMBL/GenBank/DDBJ databases">
        <title>Whole genome shotgun sequence of Actinoplanes consettensis NBRC 14913.</title>
        <authorList>
            <person name="Komaki H."/>
            <person name="Tamura T."/>
        </authorList>
    </citation>
    <scope>NUCLEOTIDE SEQUENCE</scope>
    <source>
        <strain evidence="9">NBRC 14913</strain>
    </source>
</reference>
<accession>A0A919SM00</accession>
<comment type="similarity">
    <text evidence="7">Belongs to the binding-protein-dependent transport system permease family.</text>
</comment>
<feature type="transmembrane region" description="Helical" evidence="7">
    <location>
        <begin position="271"/>
        <end position="293"/>
    </location>
</feature>
<feature type="transmembrane region" description="Helical" evidence="7">
    <location>
        <begin position="162"/>
        <end position="188"/>
    </location>
</feature>
<feature type="domain" description="ABC transmembrane type-1" evidence="8">
    <location>
        <begin position="75"/>
        <end position="288"/>
    </location>
</feature>
<dbReference type="GO" id="GO:0005886">
    <property type="term" value="C:plasma membrane"/>
    <property type="evidence" value="ECO:0007669"/>
    <property type="project" value="UniProtKB-SubCell"/>
</dbReference>
<protein>
    <submittedName>
        <fullName evidence="9">ABC transporter permease</fullName>
    </submittedName>
</protein>
<gene>
    <name evidence="9" type="ORF">Aco04nite_33840</name>
</gene>
<evidence type="ECO:0000259" key="8">
    <source>
        <dbReference type="PROSITE" id="PS50928"/>
    </source>
</evidence>
<evidence type="ECO:0000256" key="4">
    <source>
        <dbReference type="ARBA" id="ARBA00022692"/>
    </source>
</evidence>
<dbReference type="GO" id="GO:0055085">
    <property type="term" value="P:transmembrane transport"/>
    <property type="evidence" value="ECO:0007669"/>
    <property type="project" value="InterPro"/>
</dbReference>
<dbReference type="InterPro" id="IPR035906">
    <property type="entry name" value="MetI-like_sf"/>
</dbReference>
<proteinExistence type="inferred from homology"/>
<dbReference type="PANTHER" id="PTHR43005:SF1">
    <property type="entry name" value="SPERMIDINE_PUTRESCINE TRANSPORT SYSTEM PERMEASE PROTEIN"/>
    <property type="match status" value="1"/>
</dbReference>
<organism evidence="9 10">
    <name type="scientific">Winogradskya consettensis</name>
    <dbReference type="NCBI Taxonomy" id="113560"/>
    <lineage>
        <taxon>Bacteria</taxon>
        <taxon>Bacillati</taxon>
        <taxon>Actinomycetota</taxon>
        <taxon>Actinomycetes</taxon>
        <taxon>Micromonosporales</taxon>
        <taxon>Micromonosporaceae</taxon>
        <taxon>Winogradskya</taxon>
    </lineage>
</organism>
<evidence type="ECO:0000256" key="3">
    <source>
        <dbReference type="ARBA" id="ARBA00022475"/>
    </source>
</evidence>
<dbReference type="Gene3D" id="1.10.3720.10">
    <property type="entry name" value="MetI-like"/>
    <property type="match status" value="1"/>
</dbReference>
<keyword evidence="6 7" id="KW-0472">Membrane</keyword>
<dbReference type="Pfam" id="PF00528">
    <property type="entry name" value="BPD_transp_1"/>
    <property type="match status" value="1"/>
</dbReference>
<feature type="transmembrane region" description="Helical" evidence="7">
    <location>
        <begin position="79"/>
        <end position="100"/>
    </location>
</feature>
<feature type="transmembrane region" description="Helical" evidence="7">
    <location>
        <begin position="109"/>
        <end position="132"/>
    </location>
</feature>